<comment type="similarity">
    <text evidence="2">Belongs to the MGMT family.</text>
</comment>
<dbReference type="FunFam" id="1.10.10.10:FF:000214">
    <property type="entry name" value="Methylated-DNA--protein-cysteine methyltransferase"/>
    <property type="match status" value="1"/>
</dbReference>
<dbReference type="InterPro" id="IPR014048">
    <property type="entry name" value="MethylDNA_cys_MeTrfase_DNA-bd"/>
</dbReference>
<dbReference type="EC" id="2.1.1.63" evidence="3"/>
<keyword evidence="5" id="KW-0808">Transferase</keyword>
<dbReference type="GO" id="GO:0032259">
    <property type="term" value="P:methylation"/>
    <property type="evidence" value="ECO:0007669"/>
    <property type="project" value="UniProtKB-KW"/>
</dbReference>
<evidence type="ECO:0000313" key="11">
    <source>
        <dbReference type="Proteomes" id="UP000886891"/>
    </source>
</evidence>
<comment type="catalytic activity">
    <reaction evidence="8">
        <text>a 6-O-methyl-2'-deoxyguanosine in DNA + L-cysteinyl-[protein] = S-methyl-L-cysteinyl-[protein] + a 2'-deoxyguanosine in DNA</text>
        <dbReference type="Rhea" id="RHEA:24000"/>
        <dbReference type="Rhea" id="RHEA-COMP:10131"/>
        <dbReference type="Rhea" id="RHEA-COMP:10132"/>
        <dbReference type="Rhea" id="RHEA-COMP:11367"/>
        <dbReference type="Rhea" id="RHEA-COMP:11368"/>
        <dbReference type="ChEBI" id="CHEBI:29950"/>
        <dbReference type="ChEBI" id="CHEBI:82612"/>
        <dbReference type="ChEBI" id="CHEBI:85445"/>
        <dbReference type="ChEBI" id="CHEBI:85448"/>
        <dbReference type="EC" id="2.1.1.63"/>
    </reaction>
</comment>
<evidence type="ECO:0000313" key="10">
    <source>
        <dbReference type="EMBL" id="HIV00659.1"/>
    </source>
</evidence>
<protein>
    <recommendedName>
        <fullName evidence="3">methylated-DNA--[protein]-cysteine S-methyltransferase</fullName>
        <ecNumber evidence="3">2.1.1.63</ecNumber>
    </recommendedName>
</protein>
<evidence type="ECO:0000256" key="7">
    <source>
        <dbReference type="ARBA" id="ARBA00023204"/>
    </source>
</evidence>
<evidence type="ECO:0000256" key="8">
    <source>
        <dbReference type="ARBA" id="ARBA00049348"/>
    </source>
</evidence>
<evidence type="ECO:0000256" key="6">
    <source>
        <dbReference type="ARBA" id="ARBA00022763"/>
    </source>
</evidence>
<sequence length="152" mass="16389">MERSAIKTAIGWFTLEYDAEGVCRAEFCAEMPEITAPMPEEEAWHTYFAGRGEPPQLKLNIKGTSFCRAVWDAARAVGYGQSVSYGQLARAIGMPRAARAVGQALGKNPVLVLIPCHRVTAKGGLGGFSAGAEIKRFLRRTEGADCPAEAEK</sequence>
<dbReference type="Pfam" id="PF01035">
    <property type="entry name" value="DNA_binding_1"/>
    <property type="match status" value="1"/>
</dbReference>
<feature type="domain" description="Methylated-DNA-[protein]-cysteine S-methyltransferase DNA binding" evidence="9">
    <location>
        <begin position="66"/>
        <end position="143"/>
    </location>
</feature>
<dbReference type="PANTHER" id="PTHR10815">
    <property type="entry name" value="METHYLATED-DNA--PROTEIN-CYSTEINE METHYLTRANSFERASE"/>
    <property type="match status" value="1"/>
</dbReference>
<evidence type="ECO:0000256" key="2">
    <source>
        <dbReference type="ARBA" id="ARBA00008711"/>
    </source>
</evidence>
<evidence type="ECO:0000256" key="1">
    <source>
        <dbReference type="ARBA" id="ARBA00001286"/>
    </source>
</evidence>
<dbReference type="GO" id="GO:0003908">
    <property type="term" value="F:methylated-DNA-[protein]-cysteine S-methyltransferase activity"/>
    <property type="evidence" value="ECO:0007669"/>
    <property type="project" value="UniProtKB-EC"/>
</dbReference>
<reference evidence="10" key="1">
    <citation type="submission" date="2020-10" db="EMBL/GenBank/DDBJ databases">
        <authorList>
            <person name="Gilroy R."/>
        </authorList>
    </citation>
    <scope>NUCLEOTIDE SEQUENCE</scope>
    <source>
        <strain evidence="10">23406</strain>
    </source>
</reference>
<keyword evidence="4" id="KW-0489">Methyltransferase</keyword>
<dbReference type="AlphaFoldDB" id="A0A9D1NCM3"/>
<evidence type="ECO:0000259" key="9">
    <source>
        <dbReference type="Pfam" id="PF01035"/>
    </source>
</evidence>
<evidence type="ECO:0000256" key="4">
    <source>
        <dbReference type="ARBA" id="ARBA00022603"/>
    </source>
</evidence>
<proteinExistence type="inferred from homology"/>
<reference evidence="10" key="2">
    <citation type="journal article" date="2021" name="PeerJ">
        <title>Extensive microbial diversity within the chicken gut microbiome revealed by metagenomics and culture.</title>
        <authorList>
            <person name="Gilroy R."/>
            <person name="Ravi A."/>
            <person name="Getino M."/>
            <person name="Pursley I."/>
            <person name="Horton D.L."/>
            <person name="Alikhan N.F."/>
            <person name="Baker D."/>
            <person name="Gharbi K."/>
            <person name="Hall N."/>
            <person name="Watson M."/>
            <person name="Adriaenssens E.M."/>
            <person name="Foster-Nyarko E."/>
            <person name="Jarju S."/>
            <person name="Secka A."/>
            <person name="Antonio M."/>
            <person name="Oren A."/>
            <person name="Chaudhuri R.R."/>
            <person name="La Ragione R."/>
            <person name="Hildebrand F."/>
            <person name="Pallen M.J."/>
        </authorList>
    </citation>
    <scope>NUCLEOTIDE SEQUENCE</scope>
    <source>
        <strain evidence="10">23406</strain>
    </source>
</reference>
<name>A0A9D1NCM3_9FIRM</name>
<organism evidence="10 11">
    <name type="scientific">Candidatus Stercoripulliclostridium merdipullorum</name>
    <dbReference type="NCBI Taxonomy" id="2840952"/>
    <lineage>
        <taxon>Bacteria</taxon>
        <taxon>Bacillati</taxon>
        <taxon>Bacillota</taxon>
        <taxon>Clostridia</taxon>
        <taxon>Eubacteriales</taxon>
        <taxon>Candidatus Stercoripulliclostridium</taxon>
    </lineage>
</organism>
<dbReference type="GO" id="GO:0006281">
    <property type="term" value="P:DNA repair"/>
    <property type="evidence" value="ECO:0007669"/>
    <property type="project" value="UniProtKB-KW"/>
</dbReference>
<dbReference type="EMBL" id="DVOH01000048">
    <property type="protein sequence ID" value="HIV00659.1"/>
    <property type="molecule type" value="Genomic_DNA"/>
</dbReference>
<dbReference type="InterPro" id="IPR036388">
    <property type="entry name" value="WH-like_DNA-bd_sf"/>
</dbReference>
<evidence type="ECO:0000256" key="3">
    <source>
        <dbReference type="ARBA" id="ARBA00011918"/>
    </source>
</evidence>
<accession>A0A9D1NCM3</accession>
<dbReference type="SUPFAM" id="SSF46767">
    <property type="entry name" value="Methylated DNA-protein cysteine methyltransferase, C-terminal domain"/>
    <property type="match status" value="1"/>
</dbReference>
<gene>
    <name evidence="10" type="ORF">IAB14_06075</name>
</gene>
<comment type="caution">
    <text evidence="10">The sequence shown here is derived from an EMBL/GenBank/DDBJ whole genome shotgun (WGS) entry which is preliminary data.</text>
</comment>
<dbReference type="InterPro" id="IPR036217">
    <property type="entry name" value="MethylDNA_cys_MeTrfase_DNAb"/>
</dbReference>
<dbReference type="NCBIfam" id="TIGR00589">
    <property type="entry name" value="ogt"/>
    <property type="match status" value="1"/>
</dbReference>
<dbReference type="Proteomes" id="UP000886891">
    <property type="component" value="Unassembled WGS sequence"/>
</dbReference>
<keyword evidence="6" id="KW-0227">DNA damage</keyword>
<dbReference type="CDD" id="cd06445">
    <property type="entry name" value="ATase"/>
    <property type="match status" value="1"/>
</dbReference>
<dbReference type="Gene3D" id="1.10.10.10">
    <property type="entry name" value="Winged helix-like DNA-binding domain superfamily/Winged helix DNA-binding domain"/>
    <property type="match status" value="1"/>
</dbReference>
<comment type="catalytic activity">
    <reaction evidence="1">
        <text>a 4-O-methyl-thymidine in DNA + L-cysteinyl-[protein] = a thymidine in DNA + S-methyl-L-cysteinyl-[protein]</text>
        <dbReference type="Rhea" id="RHEA:53428"/>
        <dbReference type="Rhea" id="RHEA-COMP:10131"/>
        <dbReference type="Rhea" id="RHEA-COMP:10132"/>
        <dbReference type="Rhea" id="RHEA-COMP:13555"/>
        <dbReference type="Rhea" id="RHEA-COMP:13556"/>
        <dbReference type="ChEBI" id="CHEBI:29950"/>
        <dbReference type="ChEBI" id="CHEBI:82612"/>
        <dbReference type="ChEBI" id="CHEBI:137386"/>
        <dbReference type="ChEBI" id="CHEBI:137387"/>
        <dbReference type="EC" id="2.1.1.63"/>
    </reaction>
</comment>
<dbReference type="PANTHER" id="PTHR10815:SF13">
    <property type="entry name" value="METHYLATED-DNA--PROTEIN-CYSTEINE METHYLTRANSFERASE"/>
    <property type="match status" value="1"/>
</dbReference>
<keyword evidence="7" id="KW-0234">DNA repair</keyword>
<evidence type="ECO:0000256" key="5">
    <source>
        <dbReference type="ARBA" id="ARBA00022679"/>
    </source>
</evidence>